<keyword evidence="2" id="KW-1185">Reference proteome</keyword>
<sequence length="200" mass="22260">MPRQNRVQPTGEILAHPARGLLMGNRGILHDDSGQLGHARWRHKAWVCCVTDFKNRKRPLMTPGAYTELFFHDEAVALAAGHRPCAECRRPDFRDYLQAVGHVGKVTEFDKALHAARAVPRVFGQRRHQADMSDLPEGTFFLTGAGVPNLIWQQAAHPFLPQGYQPATALPVGEVTVLTPTPSLNALRNGFQPQVRLRHA</sequence>
<name>A0A1M6E573_9RHOB</name>
<accession>A0A1M6E573</accession>
<dbReference type="STRING" id="1470563.SAMN05444000_103110"/>
<dbReference type="OrthoDB" id="894286at2"/>
<proteinExistence type="predicted"/>
<evidence type="ECO:0000313" key="2">
    <source>
        <dbReference type="Proteomes" id="UP000183982"/>
    </source>
</evidence>
<dbReference type="Proteomes" id="UP000183982">
    <property type="component" value="Unassembled WGS sequence"/>
</dbReference>
<gene>
    <name evidence="1" type="ORF">SAMN05444000_103110</name>
</gene>
<organism evidence="1 2">
    <name type="scientific">Shimia gijangensis</name>
    <dbReference type="NCBI Taxonomy" id="1470563"/>
    <lineage>
        <taxon>Bacteria</taxon>
        <taxon>Pseudomonadati</taxon>
        <taxon>Pseudomonadota</taxon>
        <taxon>Alphaproteobacteria</taxon>
        <taxon>Rhodobacterales</taxon>
        <taxon>Roseobacteraceae</taxon>
    </lineage>
</organism>
<protein>
    <recommendedName>
        <fullName evidence="3">Metal binding domain of Ada</fullName>
    </recommendedName>
</protein>
<evidence type="ECO:0008006" key="3">
    <source>
        <dbReference type="Google" id="ProtNLM"/>
    </source>
</evidence>
<evidence type="ECO:0000313" key="1">
    <source>
        <dbReference type="EMBL" id="SHI80555.1"/>
    </source>
</evidence>
<dbReference type="RefSeq" id="WP_073249485.1">
    <property type="nucleotide sequence ID" value="NZ_FQZQ01000003.1"/>
</dbReference>
<reference evidence="2" key="1">
    <citation type="submission" date="2016-11" db="EMBL/GenBank/DDBJ databases">
        <authorList>
            <person name="Varghese N."/>
            <person name="Submissions S."/>
        </authorList>
    </citation>
    <scope>NUCLEOTIDE SEQUENCE [LARGE SCALE GENOMIC DNA]</scope>
    <source>
        <strain evidence="2">DSM 100564</strain>
    </source>
</reference>
<dbReference type="AlphaFoldDB" id="A0A1M6E573"/>
<dbReference type="EMBL" id="FQZQ01000003">
    <property type="protein sequence ID" value="SHI80555.1"/>
    <property type="molecule type" value="Genomic_DNA"/>
</dbReference>